<keyword evidence="2" id="KW-1185">Reference proteome</keyword>
<reference evidence="1 2" key="1">
    <citation type="submission" date="2015-07" db="EMBL/GenBank/DDBJ databases">
        <authorList>
            <person name="Noorani M."/>
        </authorList>
    </citation>
    <scope>NUCLEOTIDE SEQUENCE [LARGE SCALE GENOMIC DNA]</scope>
    <source>
        <strain evidence="1">BBA 69670</strain>
    </source>
</reference>
<evidence type="ECO:0000313" key="2">
    <source>
        <dbReference type="Proteomes" id="UP000044841"/>
    </source>
</evidence>
<name>A0A0K6FUK2_9AGAM</name>
<accession>A0A0K6FUK2</accession>
<dbReference type="AlphaFoldDB" id="A0A0K6FUK2"/>
<dbReference type="Proteomes" id="UP000044841">
    <property type="component" value="Unassembled WGS sequence"/>
</dbReference>
<gene>
    <name evidence="1" type="ORF">RSOLAG22IIIB_08742</name>
</gene>
<proteinExistence type="predicted"/>
<sequence length="164" mass="18504">MSHSTEFQSLNTITDAKFNELYEAHGKPSELDDAFLTKYFKSLEGSVSEQKLSTPTKSTLDFSPNAPTPLVALSAGSDIIFIVHQFPSDRHIPGLSQVIGTLEMGAPFYYELKNTIFDFVRLKITPNDQTYDRIEFVSYRPCKIPELKGTCTVVRFETKKPVDE</sequence>
<dbReference type="EMBL" id="CYGV01001002">
    <property type="protein sequence ID" value="CUA69901.1"/>
    <property type="molecule type" value="Genomic_DNA"/>
</dbReference>
<organism evidence="1 2">
    <name type="scientific">Rhizoctonia solani</name>
    <dbReference type="NCBI Taxonomy" id="456999"/>
    <lineage>
        <taxon>Eukaryota</taxon>
        <taxon>Fungi</taxon>
        <taxon>Dikarya</taxon>
        <taxon>Basidiomycota</taxon>
        <taxon>Agaricomycotina</taxon>
        <taxon>Agaricomycetes</taxon>
        <taxon>Cantharellales</taxon>
        <taxon>Ceratobasidiaceae</taxon>
        <taxon>Rhizoctonia</taxon>
    </lineage>
</organism>
<protein>
    <submittedName>
        <fullName evidence="1">Uncharacterized protein</fullName>
    </submittedName>
</protein>
<evidence type="ECO:0000313" key="1">
    <source>
        <dbReference type="EMBL" id="CUA69901.1"/>
    </source>
</evidence>